<dbReference type="SUPFAM" id="SSF52218">
    <property type="entry name" value="Flavoproteins"/>
    <property type="match status" value="1"/>
</dbReference>
<feature type="domain" description="4Fe-4S ferredoxin-type" evidence="4">
    <location>
        <begin position="185"/>
        <end position="214"/>
    </location>
</feature>
<protein>
    <submittedName>
        <fullName evidence="5">Ferredoxin</fullName>
    </submittedName>
</protein>
<dbReference type="InterPro" id="IPR047964">
    <property type="entry name" value="EFR1-like"/>
</dbReference>
<reference evidence="5 6" key="1">
    <citation type="submission" date="2023-07" db="EMBL/GenBank/DDBJ databases">
        <title>Genomic Encyclopedia of Type Strains, Phase IV (KMG-IV): sequencing the most valuable type-strain genomes for metagenomic binning, comparative biology and taxonomic classification.</title>
        <authorList>
            <person name="Goeker M."/>
        </authorList>
    </citation>
    <scope>NUCLEOTIDE SEQUENCE [LARGE SCALE GENOMIC DNA]</scope>
    <source>
        <strain evidence="5 6">DSM 20694</strain>
    </source>
</reference>
<dbReference type="EMBL" id="JAUSUF010000010">
    <property type="protein sequence ID" value="MDQ0150481.1"/>
    <property type="molecule type" value="Genomic_DNA"/>
</dbReference>
<keyword evidence="6" id="KW-1185">Reference proteome</keyword>
<sequence>MIFYFTGTGNSGDIARRIVKENNDKIVSISEFIKEGNELNFNLKDDEIIGFVYPVYAWAPPKIVREFIRKAKFNNYKNNYIFSVATCGNNVGNTMKIIEDELNNKGMKLNSGFSIVMPNNYIILGDVDSKEVQSEKLEKAKISLEEINSVIKKKENGVFKLKKGFMPSLLTKVVNPLFQKNAINISKFYSTDECISCGICSEVCNLNTIKIVDGRPKWSGECCQCLACINYCPKNAIQYGNKTIKKGRYTNPNFKPNNISGIM</sequence>
<evidence type="ECO:0000313" key="5">
    <source>
        <dbReference type="EMBL" id="MDQ0150481.1"/>
    </source>
</evidence>
<dbReference type="Pfam" id="PF12724">
    <property type="entry name" value="Flavodoxin_5"/>
    <property type="match status" value="1"/>
</dbReference>
<gene>
    <name evidence="5" type="ORF">J2S18_002429</name>
</gene>
<comment type="caution">
    <text evidence="5">The sequence shown here is derived from an EMBL/GenBank/DDBJ whole genome shotgun (WGS) entry which is preliminary data.</text>
</comment>
<keyword evidence="1" id="KW-0479">Metal-binding</keyword>
<name>A0ABT9UVY1_9FIRM</name>
<dbReference type="Proteomes" id="UP001228504">
    <property type="component" value="Unassembled WGS sequence"/>
</dbReference>
<dbReference type="InterPro" id="IPR029039">
    <property type="entry name" value="Flavoprotein-like_sf"/>
</dbReference>
<dbReference type="NCBIfam" id="NF038196">
    <property type="entry name" value="ferrodoxin_EFR1"/>
    <property type="match status" value="1"/>
</dbReference>
<dbReference type="RefSeq" id="WP_307487169.1">
    <property type="nucleotide sequence ID" value="NZ_JAUSUF010000010.1"/>
</dbReference>
<evidence type="ECO:0000259" key="4">
    <source>
        <dbReference type="PROSITE" id="PS51379"/>
    </source>
</evidence>
<dbReference type="PROSITE" id="PS51379">
    <property type="entry name" value="4FE4S_FER_2"/>
    <property type="match status" value="2"/>
</dbReference>
<dbReference type="InterPro" id="IPR017900">
    <property type="entry name" value="4Fe4S_Fe_S_CS"/>
</dbReference>
<dbReference type="PROSITE" id="PS00198">
    <property type="entry name" value="4FE4S_FER_1"/>
    <property type="match status" value="1"/>
</dbReference>
<dbReference type="SUPFAM" id="SSF54862">
    <property type="entry name" value="4Fe-4S ferredoxins"/>
    <property type="match status" value="1"/>
</dbReference>
<keyword evidence="2" id="KW-0408">Iron</keyword>
<evidence type="ECO:0000256" key="2">
    <source>
        <dbReference type="ARBA" id="ARBA00023004"/>
    </source>
</evidence>
<dbReference type="Gene3D" id="3.40.50.360">
    <property type="match status" value="1"/>
</dbReference>
<dbReference type="InterPro" id="IPR017896">
    <property type="entry name" value="4Fe4S_Fe-S-bd"/>
</dbReference>
<keyword evidence="3" id="KW-0411">Iron-sulfur</keyword>
<organism evidence="5 6">
    <name type="scientific">Eubacterium multiforme</name>
    <dbReference type="NCBI Taxonomy" id="83339"/>
    <lineage>
        <taxon>Bacteria</taxon>
        <taxon>Bacillati</taxon>
        <taxon>Bacillota</taxon>
        <taxon>Clostridia</taxon>
        <taxon>Eubacteriales</taxon>
        <taxon>Eubacteriaceae</taxon>
        <taxon>Eubacterium</taxon>
    </lineage>
</organism>
<evidence type="ECO:0000313" key="6">
    <source>
        <dbReference type="Proteomes" id="UP001228504"/>
    </source>
</evidence>
<proteinExistence type="predicted"/>
<accession>A0ABT9UVY1</accession>
<feature type="domain" description="4Fe-4S ferredoxin-type" evidence="4">
    <location>
        <begin position="215"/>
        <end position="242"/>
    </location>
</feature>
<evidence type="ECO:0000256" key="1">
    <source>
        <dbReference type="ARBA" id="ARBA00022723"/>
    </source>
</evidence>
<dbReference type="InterPro" id="IPR026816">
    <property type="entry name" value="Flavodoxin_dom"/>
</dbReference>
<dbReference type="Gene3D" id="3.30.70.20">
    <property type="match status" value="1"/>
</dbReference>
<evidence type="ECO:0000256" key="3">
    <source>
        <dbReference type="ARBA" id="ARBA00023014"/>
    </source>
</evidence>